<evidence type="ECO:0000256" key="4">
    <source>
        <dbReference type="ARBA" id="ARBA00020461"/>
    </source>
</evidence>
<evidence type="ECO:0000256" key="6">
    <source>
        <dbReference type="ARBA" id="ARBA00022630"/>
    </source>
</evidence>
<dbReference type="FunFam" id="3.50.50.60:FF:000010">
    <property type="entry name" value="tRNA uridine 5-carboxymethylaminomethyl modification enzyme MnmG"/>
    <property type="match status" value="1"/>
</dbReference>
<feature type="binding site" evidence="12">
    <location>
        <position position="125"/>
    </location>
    <ligand>
        <name>FAD</name>
        <dbReference type="ChEBI" id="CHEBI:57692"/>
    </ligand>
</feature>
<dbReference type="InterPro" id="IPR004416">
    <property type="entry name" value="MnmG"/>
</dbReference>
<keyword evidence="9 12" id="KW-0520">NAD</keyword>
<evidence type="ECO:0000256" key="11">
    <source>
        <dbReference type="ARBA" id="ARBA00031800"/>
    </source>
</evidence>
<evidence type="ECO:0000256" key="10">
    <source>
        <dbReference type="ARBA" id="ARBA00025948"/>
    </source>
</evidence>
<dbReference type="Gene3D" id="3.50.50.60">
    <property type="entry name" value="FAD/NAD(P)-binding domain"/>
    <property type="match status" value="2"/>
</dbReference>
<gene>
    <name evidence="12 14" type="primary">mnmG</name>
    <name evidence="12" type="synonym">gidA</name>
    <name evidence="14" type="ORF">K8I29_11785</name>
</gene>
<dbReference type="Proteomes" id="UP000705867">
    <property type="component" value="Unassembled WGS sequence"/>
</dbReference>
<dbReference type="GO" id="GO:0050660">
    <property type="term" value="F:flavin adenine dinucleotide binding"/>
    <property type="evidence" value="ECO:0007669"/>
    <property type="project" value="UniProtKB-UniRule"/>
</dbReference>
<reference evidence="14" key="1">
    <citation type="journal article" date="2021" name="bioRxiv">
        <title>Unraveling nitrogen, sulfur and carbon metabolic pathways and microbial community transcriptional responses to substrate deprivation and toxicity stresses in a bioreactor mimicking anoxic brackish coastal sediment conditions.</title>
        <authorList>
            <person name="Martins P.D."/>
            <person name="Echeveste M.J."/>
            <person name="Arshad A."/>
            <person name="Kurth J."/>
            <person name="Ouboter H."/>
            <person name="Jetten M.S.M."/>
            <person name="Welte C.U."/>
        </authorList>
    </citation>
    <scope>NUCLEOTIDE SEQUENCE</scope>
    <source>
        <strain evidence="14">MAG_39</strain>
    </source>
</reference>
<feature type="binding site" evidence="12">
    <location>
        <position position="369"/>
    </location>
    <ligand>
        <name>FAD</name>
        <dbReference type="ChEBI" id="CHEBI:57692"/>
    </ligand>
</feature>
<feature type="binding site" evidence="12">
    <location>
        <begin position="272"/>
        <end position="286"/>
    </location>
    <ligand>
        <name>NAD(+)</name>
        <dbReference type="ChEBI" id="CHEBI:57540"/>
    </ligand>
</feature>
<dbReference type="InterPro" id="IPR044920">
    <property type="entry name" value="MnmG_C_subdom_sf"/>
</dbReference>
<comment type="function">
    <text evidence="2 12">NAD-binding protein involved in the addition of a carboxymethylaminomethyl (cmnm) group at the wobble position (U34) of certain tRNAs, forming tRNA-cmnm(5)s(2)U34.</text>
</comment>
<evidence type="ECO:0000256" key="2">
    <source>
        <dbReference type="ARBA" id="ARBA00003717"/>
    </source>
</evidence>
<dbReference type="SMART" id="SM01228">
    <property type="entry name" value="GIDA_assoc_3"/>
    <property type="match status" value="1"/>
</dbReference>
<dbReference type="InterPro" id="IPR002218">
    <property type="entry name" value="MnmG-rel"/>
</dbReference>
<dbReference type="PROSITE" id="PS01280">
    <property type="entry name" value="GIDA_1"/>
    <property type="match status" value="1"/>
</dbReference>
<comment type="caution">
    <text evidence="14">The sequence shown here is derived from an EMBL/GenBank/DDBJ whole genome shotgun (WGS) entry which is preliminary data.</text>
</comment>
<dbReference type="AlphaFoldDB" id="A0A953M0I2"/>
<dbReference type="Gene3D" id="1.10.150.570">
    <property type="entry name" value="GidA associated domain, C-terminal subdomain"/>
    <property type="match status" value="1"/>
</dbReference>
<dbReference type="PRINTS" id="PR00368">
    <property type="entry name" value="FADPNR"/>
</dbReference>
<keyword evidence="8 12" id="KW-0274">FAD</keyword>
<evidence type="ECO:0000256" key="8">
    <source>
        <dbReference type="ARBA" id="ARBA00022827"/>
    </source>
</evidence>
<dbReference type="FunFam" id="3.50.50.60:FF:000002">
    <property type="entry name" value="tRNA uridine 5-carboxymethylaminomethyl modification enzyme MnmG"/>
    <property type="match status" value="1"/>
</dbReference>
<accession>A0A953M0I2</accession>
<evidence type="ECO:0000256" key="1">
    <source>
        <dbReference type="ARBA" id="ARBA00001974"/>
    </source>
</evidence>
<dbReference type="GO" id="GO:0002098">
    <property type="term" value="P:tRNA wobble uridine modification"/>
    <property type="evidence" value="ECO:0007669"/>
    <property type="project" value="InterPro"/>
</dbReference>
<reference evidence="14" key="2">
    <citation type="submission" date="2021-08" db="EMBL/GenBank/DDBJ databases">
        <authorList>
            <person name="Dalcin Martins P."/>
        </authorList>
    </citation>
    <scope>NUCLEOTIDE SEQUENCE</scope>
    <source>
        <strain evidence="14">MAG_39</strain>
    </source>
</reference>
<dbReference type="PANTHER" id="PTHR11806:SF0">
    <property type="entry name" value="PROTEIN MTO1 HOMOLOG, MITOCHONDRIAL"/>
    <property type="match status" value="1"/>
</dbReference>
<sequence>MFKEQDYDVIVIGAGHAGCEAALASARLGMETCLFAINLDTIAHLSCNPAIGGLAKGHLVREIDALGGEMAKVTDQAGIQFRMLNLSKGPAVWSLRAQADRMLYKRAMRRSLERQEHLTLKQGMIEKIVVEGGTVKGVVSSLGVFYAARAVIVTTGTFLKGLIHIGLENFPAGRAGEFPSIGLSDSLREIGLGLGRLKTGTPPRLDARSIDFSRTTPQWGDDPPIPFSYSTERIPNPQLPCYITYTNRKTHEIIRGGLDRSPLYSGRIKGIGPRYCPSIEDKIVRFADKERHQIFLEPEGLETTEYYANGISTSLPYDVQVGLVRSIEGLEHAEIMRPAYAIEYDFVFPTQLKHSLEVKGIEGLFLGGQINGTSGYEEAAAQGLMAGINATLKLKGRPPLLLNRDEAYIGVLIDDLVTKGTNEPYRMFTSRAEYRLLLRHDNADFRLTEKGYSIGLVSEETCERYSGKKRGVAAEIGRLRRERIKPSAALNEELSALGTSVLAEDVSLEKLLKRPEIHYSLIKRFAAPPGEISPEIENLVEIQVKYEGYIQKQVEMAERADKFEAKKIPPDFDFKAVPGLSREVVEKLIQIQPENIGQASRIPGITPAAVSVLLVAVERQWRRSGNS</sequence>
<dbReference type="GO" id="GO:0005829">
    <property type="term" value="C:cytosol"/>
    <property type="evidence" value="ECO:0007669"/>
    <property type="project" value="TreeGrafter"/>
</dbReference>
<dbReference type="Gene3D" id="1.10.10.1800">
    <property type="entry name" value="tRNA uridine 5-carboxymethylaminomethyl modification enzyme MnmG/GidA"/>
    <property type="match status" value="1"/>
</dbReference>
<dbReference type="SUPFAM" id="SSF51905">
    <property type="entry name" value="FAD/NAD(P)-binding domain"/>
    <property type="match status" value="1"/>
</dbReference>
<dbReference type="PANTHER" id="PTHR11806">
    <property type="entry name" value="GLUCOSE INHIBITED DIVISION PROTEIN A"/>
    <property type="match status" value="1"/>
</dbReference>
<evidence type="ECO:0000256" key="5">
    <source>
        <dbReference type="ARBA" id="ARBA00022490"/>
    </source>
</evidence>
<dbReference type="InterPro" id="IPR036188">
    <property type="entry name" value="FAD/NAD-bd_sf"/>
</dbReference>
<feature type="binding site" evidence="12">
    <location>
        <position position="180"/>
    </location>
    <ligand>
        <name>FAD</name>
        <dbReference type="ChEBI" id="CHEBI:57692"/>
    </ligand>
</feature>
<keyword evidence="6 12" id="KW-0285">Flavoprotein</keyword>
<dbReference type="NCBIfam" id="TIGR00136">
    <property type="entry name" value="mnmG_gidA"/>
    <property type="match status" value="1"/>
</dbReference>
<dbReference type="InterPro" id="IPR040131">
    <property type="entry name" value="MnmG_N"/>
</dbReference>
<dbReference type="InterPro" id="IPR047001">
    <property type="entry name" value="MnmG_C_subdom"/>
</dbReference>
<dbReference type="FunFam" id="1.10.150.570:FF:000001">
    <property type="entry name" value="tRNA uridine 5-carboxymethylaminomethyl modification enzyme MnmG"/>
    <property type="match status" value="1"/>
</dbReference>
<dbReference type="Pfam" id="PF21680">
    <property type="entry name" value="GIDA_C_1st"/>
    <property type="match status" value="1"/>
</dbReference>
<dbReference type="PRINTS" id="PR00411">
    <property type="entry name" value="PNDRDTASEI"/>
</dbReference>
<protein>
    <recommendedName>
        <fullName evidence="4 12">tRNA uridine 5-carboxymethylaminomethyl modification enzyme MnmG</fullName>
    </recommendedName>
    <alternativeName>
        <fullName evidence="11 12">Glucose-inhibited division protein A</fullName>
    </alternativeName>
</protein>
<evidence type="ECO:0000256" key="9">
    <source>
        <dbReference type="ARBA" id="ARBA00023027"/>
    </source>
</evidence>
<dbReference type="EMBL" id="JAIOIV010000094">
    <property type="protein sequence ID" value="MBZ0156874.1"/>
    <property type="molecule type" value="Genomic_DNA"/>
</dbReference>
<comment type="subunit">
    <text evidence="10 12">Homodimer. Heterotetramer of two MnmE and two MnmG subunits.</text>
</comment>
<organism evidence="14 15">
    <name type="scientific">Candidatus Nitrobium versatile</name>
    <dbReference type="NCBI Taxonomy" id="2884831"/>
    <lineage>
        <taxon>Bacteria</taxon>
        <taxon>Pseudomonadati</taxon>
        <taxon>Nitrospirota</taxon>
        <taxon>Nitrospiria</taxon>
        <taxon>Nitrospirales</taxon>
        <taxon>Nitrospiraceae</taxon>
        <taxon>Candidatus Nitrobium</taxon>
    </lineage>
</organism>
<comment type="cofactor">
    <cofactor evidence="1 12">
        <name>FAD</name>
        <dbReference type="ChEBI" id="CHEBI:57692"/>
    </cofactor>
</comment>
<evidence type="ECO:0000256" key="12">
    <source>
        <dbReference type="HAMAP-Rule" id="MF_00129"/>
    </source>
</evidence>
<proteinExistence type="inferred from homology"/>
<dbReference type="FunFam" id="1.10.10.1800:FF:000001">
    <property type="entry name" value="tRNA uridine 5-carboxymethylaminomethyl modification enzyme MnmG"/>
    <property type="match status" value="1"/>
</dbReference>
<dbReference type="InterPro" id="IPR049312">
    <property type="entry name" value="GIDA_C_N"/>
</dbReference>
<comment type="subcellular location">
    <subcellularLocation>
        <location evidence="12">Cytoplasm</location>
    </subcellularLocation>
</comment>
<dbReference type="InterPro" id="IPR020595">
    <property type="entry name" value="MnmG-rel_CS"/>
</dbReference>
<name>A0A953M0I2_9BACT</name>
<keyword evidence="5 12" id="KW-0963">Cytoplasm</keyword>
<dbReference type="Pfam" id="PF13932">
    <property type="entry name" value="SAM_GIDA_C"/>
    <property type="match status" value="1"/>
</dbReference>
<dbReference type="Pfam" id="PF01134">
    <property type="entry name" value="GIDA"/>
    <property type="match status" value="1"/>
</dbReference>
<evidence type="ECO:0000313" key="14">
    <source>
        <dbReference type="EMBL" id="MBZ0156874.1"/>
    </source>
</evidence>
<comment type="similarity">
    <text evidence="3 12">Belongs to the MnmG family.</text>
</comment>
<evidence type="ECO:0000313" key="15">
    <source>
        <dbReference type="Proteomes" id="UP000705867"/>
    </source>
</evidence>
<dbReference type="HAMAP" id="MF_00129">
    <property type="entry name" value="MnmG_GidA"/>
    <property type="match status" value="1"/>
</dbReference>
<dbReference type="GO" id="GO:0030488">
    <property type="term" value="P:tRNA methylation"/>
    <property type="evidence" value="ECO:0007669"/>
    <property type="project" value="TreeGrafter"/>
</dbReference>
<feature type="binding site" evidence="12">
    <location>
        <begin position="13"/>
        <end position="18"/>
    </location>
    <ligand>
        <name>FAD</name>
        <dbReference type="ChEBI" id="CHEBI:57692"/>
    </ligand>
</feature>
<evidence type="ECO:0000259" key="13">
    <source>
        <dbReference type="SMART" id="SM01228"/>
    </source>
</evidence>
<evidence type="ECO:0000256" key="7">
    <source>
        <dbReference type="ARBA" id="ARBA00022694"/>
    </source>
</evidence>
<evidence type="ECO:0000256" key="3">
    <source>
        <dbReference type="ARBA" id="ARBA00007653"/>
    </source>
</evidence>
<keyword evidence="7 12" id="KW-0819">tRNA processing</keyword>
<dbReference type="InterPro" id="IPR026904">
    <property type="entry name" value="MnmG_C"/>
</dbReference>
<feature type="domain" description="tRNA uridine 5-carboxymethylaminomethyl modification enzyme C-terminal subdomain" evidence="13">
    <location>
        <begin position="544"/>
        <end position="615"/>
    </location>
</feature>